<dbReference type="NCBIfam" id="NF045542">
    <property type="entry name" value="Clp_rel_HeadMat"/>
    <property type="match status" value="1"/>
</dbReference>
<dbReference type="EMBL" id="JACIEK010000001">
    <property type="protein sequence ID" value="MBB3996887.1"/>
    <property type="molecule type" value="Genomic_DNA"/>
</dbReference>
<dbReference type="GO" id="GO:0004252">
    <property type="term" value="F:serine-type endopeptidase activity"/>
    <property type="evidence" value="ECO:0007669"/>
    <property type="project" value="InterPro"/>
</dbReference>
<dbReference type="Gene3D" id="3.90.226.10">
    <property type="entry name" value="2-enoyl-CoA Hydratase, Chain A, domain 1"/>
    <property type="match status" value="1"/>
</dbReference>
<sequence>MAAILEDGVLRLSGYVGEYYYEDGFTSADVVSALSQIDPGSDLTVHVNSPGGIAYEGAAIHAVLSARRGVTDVVVEGVAMSAASLIAMAGATVTMSAGAVMMIHDPSGFTFGTSDEHTKTIAGLEALATAYARVYADKSGKSVDECREIMKAETWFTPEQAVAAGFADETTERKAEPVAAFDYRVFANAPRRLVAMAKKKDWRLPDAETRPAPQATGPSPTKETSMTEKERADALSAELETLKATMSTSATAAVTADRERRAAIMALPETAGREPLAEHLYATGKTVDEAKATLAVSGKTTAAGDTPANDATEHQNRRLNGDGLSGQPTARFTPGNGAPSLVATMRKQLGKEPV</sequence>
<protein>
    <recommendedName>
        <fullName evidence="6">ATP-dependent Clp protease proteolytic subunit</fullName>
    </recommendedName>
</protein>
<dbReference type="GO" id="GO:0006515">
    <property type="term" value="P:protein quality control for misfolded or incompletely synthesized proteins"/>
    <property type="evidence" value="ECO:0007669"/>
    <property type="project" value="TreeGrafter"/>
</dbReference>
<evidence type="ECO:0000256" key="1">
    <source>
        <dbReference type="ARBA" id="ARBA00007039"/>
    </source>
</evidence>
<evidence type="ECO:0000256" key="2">
    <source>
        <dbReference type="ARBA" id="ARBA00022490"/>
    </source>
</evidence>
<comment type="caution">
    <text evidence="8">The sequence shown here is derived from an EMBL/GenBank/DDBJ whole genome shotgun (WGS) entry which is preliminary data.</text>
</comment>
<accession>A0A7W6H377</accession>
<feature type="region of interest" description="Disordered" evidence="7">
    <location>
        <begin position="204"/>
        <end position="232"/>
    </location>
</feature>
<evidence type="ECO:0000256" key="3">
    <source>
        <dbReference type="ARBA" id="ARBA00022670"/>
    </source>
</evidence>
<comment type="similarity">
    <text evidence="1 6">Belongs to the peptidase S14 family.</text>
</comment>
<dbReference type="InterPro" id="IPR001907">
    <property type="entry name" value="ClpP"/>
</dbReference>
<evidence type="ECO:0000256" key="4">
    <source>
        <dbReference type="ARBA" id="ARBA00022801"/>
    </source>
</evidence>
<dbReference type="GO" id="GO:0004176">
    <property type="term" value="F:ATP-dependent peptidase activity"/>
    <property type="evidence" value="ECO:0007669"/>
    <property type="project" value="InterPro"/>
</dbReference>
<keyword evidence="5" id="KW-0720">Serine protease</keyword>
<dbReference type="CDD" id="cd07016">
    <property type="entry name" value="S14_ClpP_1"/>
    <property type="match status" value="1"/>
</dbReference>
<dbReference type="GO" id="GO:0009368">
    <property type="term" value="C:endopeptidase Clp complex"/>
    <property type="evidence" value="ECO:0007669"/>
    <property type="project" value="TreeGrafter"/>
</dbReference>
<dbReference type="PANTHER" id="PTHR10381:SF70">
    <property type="entry name" value="ATP-DEPENDENT CLP PROTEASE PROTEOLYTIC SUBUNIT"/>
    <property type="match status" value="1"/>
</dbReference>
<keyword evidence="4" id="KW-0378">Hydrolase</keyword>
<dbReference type="PRINTS" id="PR00127">
    <property type="entry name" value="CLPPROTEASEP"/>
</dbReference>
<feature type="compositionally biased region" description="Basic and acidic residues" evidence="7">
    <location>
        <begin position="311"/>
        <end position="320"/>
    </location>
</feature>
<dbReference type="AlphaFoldDB" id="A0A7W6H377"/>
<dbReference type="InterPro" id="IPR029045">
    <property type="entry name" value="ClpP/crotonase-like_dom_sf"/>
</dbReference>
<evidence type="ECO:0000256" key="6">
    <source>
        <dbReference type="RuleBase" id="RU003567"/>
    </source>
</evidence>
<dbReference type="Pfam" id="PF00574">
    <property type="entry name" value="CLP_protease"/>
    <property type="match status" value="1"/>
</dbReference>
<evidence type="ECO:0000313" key="9">
    <source>
        <dbReference type="Proteomes" id="UP000542776"/>
    </source>
</evidence>
<evidence type="ECO:0000256" key="5">
    <source>
        <dbReference type="ARBA" id="ARBA00022825"/>
    </source>
</evidence>
<organism evidence="8 9">
    <name type="scientific">Aureimonas pseudogalii</name>
    <dbReference type="NCBI Taxonomy" id="1744844"/>
    <lineage>
        <taxon>Bacteria</taxon>
        <taxon>Pseudomonadati</taxon>
        <taxon>Pseudomonadota</taxon>
        <taxon>Alphaproteobacteria</taxon>
        <taxon>Hyphomicrobiales</taxon>
        <taxon>Aurantimonadaceae</taxon>
        <taxon>Aureimonas</taxon>
    </lineage>
</organism>
<name>A0A7W6H377_9HYPH</name>
<evidence type="ECO:0000313" key="8">
    <source>
        <dbReference type="EMBL" id="MBB3996887.1"/>
    </source>
</evidence>
<dbReference type="SUPFAM" id="SSF52096">
    <property type="entry name" value="ClpP/crotonase"/>
    <property type="match status" value="1"/>
</dbReference>
<dbReference type="Proteomes" id="UP000542776">
    <property type="component" value="Unassembled WGS sequence"/>
</dbReference>
<feature type="region of interest" description="Disordered" evidence="7">
    <location>
        <begin position="298"/>
        <end position="340"/>
    </location>
</feature>
<dbReference type="RefSeq" id="WP_183197894.1">
    <property type="nucleotide sequence ID" value="NZ_JACIEK010000001.1"/>
</dbReference>
<keyword evidence="3 8" id="KW-0645">Protease</keyword>
<keyword evidence="2" id="KW-0963">Cytoplasm</keyword>
<keyword evidence="9" id="KW-1185">Reference proteome</keyword>
<dbReference type="InterPro" id="IPR023562">
    <property type="entry name" value="ClpP/TepA"/>
</dbReference>
<proteinExistence type="inferred from homology"/>
<dbReference type="PANTHER" id="PTHR10381">
    <property type="entry name" value="ATP-DEPENDENT CLP PROTEASE PROTEOLYTIC SUBUNIT"/>
    <property type="match status" value="1"/>
</dbReference>
<evidence type="ECO:0000256" key="7">
    <source>
        <dbReference type="SAM" id="MobiDB-lite"/>
    </source>
</evidence>
<reference evidence="8 9" key="1">
    <citation type="submission" date="2020-08" db="EMBL/GenBank/DDBJ databases">
        <title>Genomic Encyclopedia of Type Strains, Phase IV (KMG-IV): sequencing the most valuable type-strain genomes for metagenomic binning, comparative biology and taxonomic classification.</title>
        <authorList>
            <person name="Goeker M."/>
        </authorList>
    </citation>
    <scope>NUCLEOTIDE SEQUENCE [LARGE SCALE GENOMIC DNA]</scope>
    <source>
        <strain evidence="8 9">DSM 102238</strain>
    </source>
</reference>
<dbReference type="GO" id="GO:0051117">
    <property type="term" value="F:ATPase binding"/>
    <property type="evidence" value="ECO:0007669"/>
    <property type="project" value="TreeGrafter"/>
</dbReference>
<gene>
    <name evidence="8" type="ORF">GGR04_000708</name>
</gene>